<organism evidence="1 2">
    <name type="scientific">Xanthomonas hydrangeae</name>
    <dbReference type="NCBI Taxonomy" id="2775159"/>
    <lineage>
        <taxon>Bacteria</taxon>
        <taxon>Pseudomonadati</taxon>
        <taxon>Pseudomonadota</taxon>
        <taxon>Gammaproteobacteria</taxon>
        <taxon>Lysobacterales</taxon>
        <taxon>Lysobacteraceae</taxon>
        <taxon>Xanthomonas</taxon>
    </lineage>
</organism>
<accession>A0AAU0B8G4</accession>
<keyword evidence="2" id="KW-1185">Reference proteome</keyword>
<evidence type="ECO:0008006" key="3">
    <source>
        <dbReference type="Google" id="ProtNLM"/>
    </source>
</evidence>
<dbReference type="AlphaFoldDB" id="A0AAU0B8G4"/>
<gene>
    <name evidence="1" type="ORF">NYR97_17490</name>
</gene>
<reference evidence="1 2" key="1">
    <citation type="submission" date="2022-08" db="EMBL/GenBank/DDBJ databases">
        <title>Whole genome sequencing-based tracing of a 2022 introduction and outbreak of Xanthomonas hortorum pv. pelargonii.</title>
        <authorList>
            <person name="Iruegas-Bocardo F."/>
            <person name="Weisberg A.K."/>
            <person name="Riutta E.R."/>
            <person name="Kilday K."/>
            <person name="Bonkowski J.C."/>
            <person name="Creswell T."/>
            <person name="Daughtrey M.L."/>
            <person name="Rane K."/>
            <person name="Grunwald N.J."/>
            <person name="Chang J.H."/>
            <person name="Putnam M.L."/>
        </authorList>
    </citation>
    <scope>NUCLEOTIDE SEQUENCE [LARGE SCALE GENOMIC DNA]</scope>
    <source>
        <strain evidence="1 2">22-323</strain>
    </source>
</reference>
<evidence type="ECO:0000313" key="1">
    <source>
        <dbReference type="EMBL" id="WOB49000.1"/>
    </source>
</evidence>
<dbReference type="Proteomes" id="UP001302716">
    <property type="component" value="Chromosome"/>
</dbReference>
<sequence>MQVRAPLTKDTLRAVSLHARINALASPEFRMRRWSCWPTKLRNMRAVALVWILLCATAQAAPLTPSSTSSTHVQVGYSEATDLFNLLDNLSDWLPGFTVPVYRSYMEAHGGLDQADLAALAAYADFRRRTSGLAKDDDLKVVDRVFAPDVTREADPFSRHFLGSAGFEASANAAIAEQSADDQRLLRAYFARFVPRASRLIAVAPRFEQQRRVLREELSNPAVSRLASQMRDFFAVPEPPVFEARFVWWPDMDTTQAKVRGRTMLLYSQHDAPTGTASMDWTPILLHELSHYLSAGQPSARKRMLAANFLRLCPSAAALRNPLNALEEPLAIYWGQYRFEHAVRGRALPMASQWYIQADADRAAKAIAAAYPATGAAPLLDDGALLVAAASSCKQTEMETKAD</sequence>
<protein>
    <recommendedName>
        <fullName evidence="3">DUF4932 domain-containing protein</fullName>
    </recommendedName>
</protein>
<name>A0AAU0B8G4_9XANT</name>
<dbReference type="EMBL" id="CP103836">
    <property type="protein sequence ID" value="WOB49000.1"/>
    <property type="molecule type" value="Genomic_DNA"/>
</dbReference>
<dbReference type="RefSeq" id="WP_316694989.1">
    <property type="nucleotide sequence ID" value="NZ_CP103836.1"/>
</dbReference>
<evidence type="ECO:0000313" key="2">
    <source>
        <dbReference type="Proteomes" id="UP001302716"/>
    </source>
</evidence>
<proteinExistence type="predicted"/>